<keyword evidence="1" id="KW-0812">Transmembrane</keyword>
<dbReference type="EMBL" id="LHZX01000163">
    <property type="protein sequence ID" value="KXV72066.1"/>
    <property type="molecule type" value="Genomic_DNA"/>
</dbReference>
<accession>A0A149UW46</accession>
<evidence type="ECO:0000313" key="2">
    <source>
        <dbReference type="EMBL" id="KXV72066.1"/>
    </source>
</evidence>
<reference evidence="2 3" key="1">
    <citation type="submission" date="2015-06" db="EMBL/GenBank/DDBJ databases">
        <title>Improved classification and identification of acetic acid bacteria using matrix-assisted laser desorption/ionization time-of-flight mass spectrometry; Gluconobacter nephelii and Gluconobacter uchimurae are later heterotypic synonyms of Gluconobacter japonicus and Gluconobacter oxydans, respectively.</title>
        <authorList>
            <person name="Li L."/>
            <person name="Cleenwerck I."/>
            <person name="De Vuyst L."/>
            <person name="Vandamme P."/>
        </authorList>
    </citation>
    <scope>NUCLEOTIDE SEQUENCE [LARGE SCALE GENOMIC DNA]</scope>
    <source>
        <strain evidence="2 3">LMG 1699</strain>
    </source>
</reference>
<dbReference type="Proteomes" id="UP000075377">
    <property type="component" value="Unassembled WGS sequence"/>
</dbReference>
<sequence length="506" mass="56289">MNELIDNCQQEILRQIIGPFGLSTAMFNDKDGGNVSTVHNADNDIFPDEHFRKNYSLAGEEYSQKIRQKHWDDTKRRGPVHRQNNETFARNGEVTSEATGRPMKQGEVHGDHVVSLKEFHGNKALHLRLTEQERKDLANSKQNMAFIEASLNTSKGKKSWDECLKDPDFIEKNNLGAEQISRIRALDSEARRLISRANTAKLTNELLTTGASEAGRNALQQAFGVLLHEFVNGSFVEIKLILQAPDQESLIDRIVESLKRVMKRVVAKLKSALDAAISGAIQGFASNLLTFLINNFITTAKKIVTIIRESLRSIWRAMKLMINPPEGMSTLEVAREVTKILSATITTAIGMLLEKSVSGFIAASPLAFLAPILAPALTAIVTGIAASLLIYGIDRAFDWLSATGTEMLKSMERLLHSTGENIALMTTGIDLQFQSSRQYAEIGLNYKLIGLQLDEMSTAQSVMLNAQDCDIKRNQEHFDALRADTKRIANAEQEASDLINEYFKKN</sequence>
<gene>
    <name evidence="2" type="ORF">AD951_01325</name>
</gene>
<feature type="transmembrane region" description="Helical" evidence="1">
    <location>
        <begin position="366"/>
        <end position="391"/>
    </location>
</feature>
<proteinExistence type="predicted"/>
<evidence type="ECO:0000256" key="1">
    <source>
        <dbReference type="SAM" id="Phobius"/>
    </source>
</evidence>
<keyword evidence="1" id="KW-1133">Transmembrane helix</keyword>
<dbReference type="PATRIC" id="fig|178901.14.peg.2249"/>
<name>A0A149UW46_9PROT</name>
<organism evidence="2 3">
    <name type="scientific">Acetobacter malorum</name>
    <dbReference type="NCBI Taxonomy" id="178901"/>
    <lineage>
        <taxon>Bacteria</taxon>
        <taxon>Pseudomonadati</taxon>
        <taxon>Pseudomonadota</taxon>
        <taxon>Alphaproteobacteria</taxon>
        <taxon>Acetobacterales</taxon>
        <taxon>Acetobacteraceae</taxon>
        <taxon>Acetobacter</taxon>
    </lineage>
</organism>
<dbReference type="AlphaFoldDB" id="A0A149UW46"/>
<protein>
    <submittedName>
        <fullName evidence="2">Uncharacterized protein</fullName>
    </submittedName>
</protein>
<comment type="caution">
    <text evidence="2">The sequence shown here is derived from an EMBL/GenBank/DDBJ whole genome shotgun (WGS) entry which is preliminary data.</text>
</comment>
<keyword evidence="1" id="KW-0472">Membrane</keyword>
<evidence type="ECO:0000313" key="3">
    <source>
        <dbReference type="Proteomes" id="UP000075377"/>
    </source>
</evidence>